<feature type="transmembrane region" description="Helical" evidence="10">
    <location>
        <begin position="607"/>
        <end position="629"/>
    </location>
</feature>
<keyword evidence="4" id="KW-0874">Quinone</keyword>
<dbReference type="AlphaFoldDB" id="A0A2M9FXM0"/>
<keyword evidence="7 10" id="KW-0472">Membrane</keyword>
<dbReference type="Gene3D" id="3.40.50.720">
    <property type="entry name" value="NAD(P)-binding Rossmann-like Domain"/>
    <property type="match status" value="1"/>
</dbReference>
<dbReference type="RefSeq" id="WP_109794650.1">
    <property type="nucleotide sequence ID" value="NZ_PHIG01000047.1"/>
</dbReference>
<dbReference type="InterPro" id="IPR001509">
    <property type="entry name" value="Epimerase_deHydtase"/>
</dbReference>
<feature type="transmembrane region" description="Helical" evidence="10">
    <location>
        <begin position="449"/>
        <end position="467"/>
    </location>
</feature>
<dbReference type="Gene3D" id="1.20.1440.130">
    <property type="entry name" value="VKOR domain"/>
    <property type="match status" value="1"/>
</dbReference>
<accession>A0A2M9FXM0</accession>
<dbReference type="InterPro" id="IPR050177">
    <property type="entry name" value="Lipid_A_modif_metabolic_enz"/>
</dbReference>
<comment type="caution">
    <text evidence="12">The sequence shown here is derived from an EMBL/GenBank/DDBJ whole genome shotgun (WGS) entry which is preliminary data.</text>
</comment>
<dbReference type="GO" id="GO:0016020">
    <property type="term" value="C:membrane"/>
    <property type="evidence" value="ECO:0007669"/>
    <property type="project" value="UniProtKB-SubCell"/>
</dbReference>
<feature type="transmembrane region" description="Helical" evidence="10">
    <location>
        <begin position="710"/>
        <end position="732"/>
    </location>
</feature>
<sequence>MARNNKKNDGRPIVLITGAAGGIGTALAEALSDRFHIVGMDMPGLEADCELIEFDLTDDASVAEAFEKFRARHGGRIASVVHLAAYFDFTGEDHPLYDAVNVEGTRRVLRRLQDFEVEQFVYSSTMLVHEPCELGAMIDEDSPIGPKWAYPKSKAESERVIAEEHGDIPVAMLRLAGMYDGESAIPTLSQQIARIYERDPKSHLYAGDQRAGQAVIHQDDVVELFRRTVERRKDLPEWCPILAGEEAVMSYAELQDEIGRLIHGEGDWTTVTVPAPVAKAGAWAEVKGEPVIPDDFDHGEPPFIRPFMVDMASDHFMLNTRKARDLLGWEPRRRLREELPGLVDSLKTDPAAWYDRNGIVQPYWMQAAEQKVDNAEDVRARHEAQFRREHRNNLWGHWTNMGLAFWLMTSPPLLDYQDPWMVWSDVASGVALLVFAFISLSWRHAWARWVTAAVGIWVMAAPLVFWAPSGVAYLNGTLVGMLVICFAVAVRPPPGVTAVASQTGPTIPKGWPFSPSSWYQRVPIIVLAVVGLLISRYLAAYQLEAIPGVWEPFFPGNEAGKNGTEEIITSSVSEAWPVPDAGLGALTYALEIIVGLIGSARRWRTMPWLVTIFGIMIVPLGAISIFFIVIQPIMIGTYCTLCLIAAAAMLIQIPYSVDELVATGQFLARRHRAGRPVLRIFFTGDTDEGAWEEVTDDFERSPWGIVREMVIGGVSLPWNLALCLLAGVWLMFTPLVLGFEGTMANVSHLVGSVAITVTVTALAAPLRAVRFLNLVLAACLLATPFMIGAGMAGWASCIGSALALTAFSIRRGHIRDSFGSWDRWIF</sequence>
<dbReference type="GO" id="GO:0016491">
    <property type="term" value="F:oxidoreductase activity"/>
    <property type="evidence" value="ECO:0007669"/>
    <property type="project" value="UniProtKB-KW"/>
</dbReference>
<dbReference type="Proteomes" id="UP000229498">
    <property type="component" value="Unassembled WGS sequence"/>
</dbReference>
<dbReference type="InterPro" id="IPR005530">
    <property type="entry name" value="SPW"/>
</dbReference>
<keyword evidence="6" id="KW-0560">Oxidoreductase</keyword>
<dbReference type="Pfam" id="PF03779">
    <property type="entry name" value="SPW"/>
    <property type="match status" value="1"/>
</dbReference>
<name>A0A2M9FXM0_9PROT</name>
<dbReference type="GO" id="GO:0048038">
    <property type="term" value="F:quinone binding"/>
    <property type="evidence" value="ECO:0007669"/>
    <property type="project" value="UniProtKB-KW"/>
</dbReference>
<comment type="subcellular location">
    <subcellularLocation>
        <location evidence="1">Membrane</location>
        <topology evidence="1">Multi-pass membrane protein</topology>
    </subcellularLocation>
</comment>
<keyword evidence="9" id="KW-0676">Redox-active center</keyword>
<reference evidence="12 13" key="1">
    <citation type="submission" date="2017-11" db="EMBL/GenBank/DDBJ databases">
        <title>Draft genome sequence of Rhizobiales bacterium SY3-13.</title>
        <authorList>
            <person name="Sun C."/>
        </authorList>
    </citation>
    <scope>NUCLEOTIDE SEQUENCE [LARGE SCALE GENOMIC DNA]</scope>
    <source>
        <strain evidence="12 13">SY3-13</strain>
    </source>
</reference>
<evidence type="ECO:0000256" key="3">
    <source>
        <dbReference type="ARBA" id="ARBA00022692"/>
    </source>
</evidence>
<gene>
    <name evidence="12" type="ORF">CVT23_17650</name>
</gene>
<dbReference type="SMART" id="SM00756">
    <property type="entry name" value="VKc"/>
    <property type="match status" value="1"/>
</dbReference>
<organism evidence="12 13">
    <name type="scientific">Minwuia thermotolerans</name>
    <dbReference type="NCBI Taxonomy" id="2056226"/>
    <lineage>
        <taxon>Bacteria</taxon>
        <taxon>Pseudomonadati</taxon>
        <taxon>Pseudomonadota</taxon>
        <taxon>Alphaproteobacteria</taxon>
        <taxon>Minwuiales</taxon>
        <taxon>Minwuiaceae</taxon>
        <taxon>Minwuia</taxon>
    </lineage>
</organism>
<dbReference type="InterPro" id="IPR036291">
    <property type="entry name" value="NAD(P)-bd_dom_sf"/>
</dbReference>
<proteinExistence type="inferred from homology"/>
<dbReference type="SUPFAM" id="SSF51735">
    <property type="entry name" value="NAD(P)-binding Rossmann-fold domains"/>
    <property type="match status" value="1"/>
</dbReference>
<evidence type="ECO:0000259" key="11">
    <source>
        <dbReference type="SMART" id="SM00756"/>
    </source>
</evidence>
<evidence type="ECO:0000256" key="6">
    <source>
        <dbReference type="ARBA" id="ARBA00023002"/>
    </source>
</evidence>
<feature type="transmembrane region" description="Helical" evidence="10">
    <location>
        <begin position="635"/>
        <end position="655"/>
    </location>
</feature>
<feature type="transmembrane region" description="Helical" evidence="10">
    <location>
        <begin position="420"/>
        <end position="442"/>
    </location>
</feature>
<feature type="domain" description="Vitamin K epoxide reductase" evidence="11">
    <location>
        <begin position="516"/>
        <end position="660"/>
    </location>
</feature>
<keyword evidence="8" id="KW-1015">Disulfide bond</keyword>
<dbReference type="PANTHER" id="PTHR43245">
    <property type="entry name" value="BIFUNCTIONAL POLYMYXIN RESISTANCE PROTEIN ARNA"/>
    <property type="match status" value="1"/>
</dbReference>
<evidence type="ECO:0000256" key="7">
    <source>
        <dbReference type="ARBA" id="ARBA00023136"/>
    </source>
</evidence>
<evidence type="ECO:0000313" key="12">
    <source>
        <dbReference type="EMBL" id="PJK28203.1"/>
    </source>
</evidence>
<dbReference type="Pfam" id="PF01370">
    <property type="entry name" value="Epimerase"/>
    <property type="match status" value="1"/>
</dbReference>
<evidence type="ECO:0000313" key="13">
    <source>
        <dbReference type="Proteomes" id="UP000229498"/>
    </source>
</evidence>
<keyword evidence="5 10" id="KW-1133">Transmembrane helix</keyword>
<evidence type="ECO:0000256" key="8">
    <source>
        <dbReference type="ARBA" id="ARBA00023157"/>
    </source>
</evidence>
<feature type="transmembrane region" description="Helical" evidence="10">
    <location>
        <begin position="522"/>
        <end position="543"/>
    </location>
</feature>
<evidence type="ECO:0000256" key="2">
    <source>
        <dbReference type="ARBA" id="ARBA00006214"/>
    </source>
</evidence>
<feature type="transmembrane region" description="Helical" evidence="10">
    <location>
        <begin position="771"/>
        <end position="787"/>
    </location>
</feature>
<evidence type="ECO:0000256" key="5">
    <source>
        <dbReference type="ARBA" id="ARBA00022989"/>
    </source>
</evidence>
<dbReference type="InterPro" id="IPR012932">
    <property type="entry name" value="VKOR"/>
</dbReference>
<evidence type="ECO:0000256" key="9">
    <source>
        <dbReference type="ARBA" id="ARBA00023284"/>
    </source>
</evidence>
<keyword evidence="13" id="KW-1185">Reference proteome</keyword>
<evidence type="ECO:0000256" key="4">
    <source>
        <dbReference type="ARBA" id="ARBA00022719"/>
    </source>
</evidence>
<comment type="similarity">
    <text evidence="2">Belongs to the VKOR family.</text>
</comment>
<keyword evidence="3 10" id="KW-0812">Transmembrane</keyword>
<protein>
    <submittedName>
        <fullName evidence="12">DNA polymerase III subunit epsilon</fullName>
    </submittedName>
</protein>
<evidence type="ECO:0000256" key="1">
    <source>
        <dbReference type="ARBA" id="ARBA00004141"/>
    </source>
</evidence>
<feature type="transmembrane region" description="Helical" evidence="10">
    <location>
        <begin position="744"/>
        <end position="764"/>
    </location>
</feature>
<dbReference type="Pfam" id="PF07884">
    <property type="entry name" value="VKOR"/>
    <property type="match status" value="1"/>
</dbReference>
<dbReference type="OrthoDB" id="9814124at2"/>
<dbReference type="CDD" id="cd12919">
    <property type="entry name" value="VKOR_2"/>
    <property type="match status" value="1"/>
</dbReference>
<evidence type="ECO:0000256" key="10">
    <source>
        <dbReference type="SAM" id="Phobius"/>
    </source>
</evidence>
<dbReference type="EMBL" id="PHIG01000047">
    <property type="protein sequence ID" value="PJK28203.1"/>
    <property type="molecule type" value="Genomic_DNA"/>
</dbReference>
<dbReference type="InterPro" id="IPR038354">
    <property type="entry name" value="VKOR_sf"/>
</dbReference>